<organism evidence="2 3">
    <name type="scientific">Nostoc sphaeroides CCNUC1</name>
    <dbReference type="NCBI Taxonomy" id="2653204"/>
    <lineage>
        <taxon>Bacteria</taxon>
        <taxon>Bacillati</taxon>
        <taxon>Cyanobacteriota</taxon>
        <taxon>Cyanophyceae</taxon>
        <taxon>Nostocales</taxon>
        <taxon>Nostocaceae</taxon>
        <taxon>Nostoc</taxon>
    </lineage>
</organism>
<feature type="domain" description="Nucleotidyl transferase" evidence="1">
    <location>
        <begin position="2"/>
        <end position="196"/>
    </location>
</feature>
<dbReference type="KEGG" id="nsh:GXM_02822"/>
<sequence>MPILEIIIRQLARAGFDHITLAVNHLANLIMAFFGDGSLWNVKIDYSLEESPLSTIGPLTLISDLPDNFLVMNGDILCNLNYLDFYNYHIQADNDVTVSTFKRESKIDFGVLEYNERNLIFSFTEKPTYYFDVSMGIYCLNRRVIDKLAKGQPYGFDNLMIDGIKNKDKILAKPFEGYWLDIGRPEDYENANENYDQLKVKLGII</sequence>
<dbReference type="InterPro" id="IPR050486">
    <property type="entry name" value="Mannose-1P_guanyltransferase"/>
</dbReference>
<gene>
    <name evidence="2" type="ORF">GXM_02822</name>
</gene>
<dbReference type="InterPro" id="IPR029044">
    <property type="entry name" value="Nucleotide-diphossugar_trans"/>
</dbReference>
<reference evidence="2 3" key="1">
    <citation type="submission" date="2019-10" db="EMBL/GenBank/DDBJ databases">
        <title>Genomic and transcriptomic insights into the perfect genentic adaptation of a filamentous nitrogen-fixing cyanobacterium to rice fields.</title>
        <authorList>
            <person name="Chen Z."/>
        </authorList>
    </citation>
    <scope>NUCLEOTIDE SEQUENCE [LARGE SCALE GENOMIC DNA]</scope>
    <source>
        <strain evidence="2">CCNUC1</strain>
    </source>
</reference>
<accession>A0A5P8VY54</accession>
<dbReference type="Pfam" id="PF00483">
    <property type="entry name" value="NTP_transferase"/>
    <property type="match status" value="1"/>
</dbReference>
<proteinExistence type="predicted"/>
<keyword evidence="3" id="KW-1185">Reference proteome</keyword>
<dbReference type="InterPro" id="IPR005835">
    <property type="entry name" value="NTP_transferase_dom"/>
</dbReference>
<dbReference type="AlphaFoldDB" id="A0A5P8VY54"/>
<protein>
    <submittedName>
        <fullName evidence="2">Nucleoside-diphosphate-sugar pyrophosphorylase</fullName>
    </submittedName>
</protein>
<evidence type="ECO:0000259" key="1">
    <source>
        <dbReference type="Pfam" id="PF00483"/>
    </source>
</evidence>
<evidence type="ECO:0000313" key="2">
    <source>
        <dbReference type="EMBL" id="QFS45345.1"/>
    </source>
</evidence>
<dbReference type="Proteomes" id="UP000326678">
    <property type="component" value="Chromosome Gxm1"/>
</dbReference>
<dbReference type="EMBL" id="CP045226">
    <property type="protein sequence ID" value="QFS45345.1"/>
    <property type="molecule type" value="Genomic_DNA"/>
</dbReference>
<evidence type="ECO:0000313" key="3">
    <source>
        <dbReference type="Proteomes" id="UP000326678"/>
    </source>
</evidence>
<dbReference type="SUPFAM" id="SSF53448">
    <property type="entry name" value="Nucleotide-diphospho-sugar transferases"/>
    <property type="match status" value="1"/>
</dbReference>
<dbReference type="PANTHER" id="PTHR22572">
    <property type="entry name" value="SUGAR-1-PHOSPHATE GUANYL TRANSFERASE"/>
    <property type="match status" value="1"/>
</dbReference>
<dbReference type="Gene3D" id="3.90.550.10">
    <property type="entry name" value="Spore Coat Polysaccharide Biosynthesis Protein SpsA, Chain A"/>
    <property type="match status" value="1"/>
</dbReference>
<name>A0A5P8VY54_9NOSO</name>